<protein>
    <submittedName>
        <fullName evidence="2">Dihydrofolate reductase family protein</fullName>
    </submittedName>
</protein>
<dbReference type="InterPro" id="IPR002734">
    <property type="entry name" value="RibDG_C"/>
</dbReference>
<dbReference type="Pfam" id="PF01872">
    <property type="entry name" value="RibD_C"/>
    <property type="match status" value="1"/>
</dbReference>
<accession>A0ABW1UBE8</accession>
<dbReference type="InterPro" id="IPR050765">
    <property type="entry name" value="Riboflavin_Biosynth_HTPR"/>
</dbReference>
<dbReference type="InterPro" id="IPR024072">
    <property type="entry name" value="DHFR-like_dom_sf"/>
</dbReference>
<evidence type="ECO:0000259" key="1">
    <source>
        <dbReference type="Pfam" id="PF01872"/>
    </source>
</evidence>
<gene>
    <name evidence="2" type="ORF">ACFP1M_07430</name>
</gene>
<reference evidence="3" key="1">
    <citation type="journal article" date="2019" name="Int. J. Syst. Evol. Microbiol.">
        <title>The Global Catalogue of Microorganisms (GCM) 10K type strain sequencing project: providing services to taxonomists for standard genome sequencing and annotation.</title>
        <authorList>
            <consortium name="The Broad Institute Genomics Platform"/>
            <consortium name="The Broad Institute Genome Sequencing Center for Infectious Disease"/>
            <person name="Wu L."/>
            <person name="Ma J."/>
        </authorList>
    </citation>
    <scope>NUCLEOTIDE SEQUENCE [LARGE SCALE GENOMIC DNA]</scope>
    <source>
        <strain evidence="3">CCM 8893</strain>
    </source>
</reference>
<proteinExistence type="predicted"/>
<sequence>MGKLVFYGATSLDGYLATDDDNLDWLTQLTGIPTDAGTAVLSQMTNAIMGRVTYDYVAQQAPNAPFNPANPQMHNYVLTRQNRLNLPHTTFTQQDVVTLAQDLRRQPGNTWIVGGQAVLTPLLAANLVDTLYLQLAPILLGHGKRLFGDLTNPQRFTLLQAHQLGPLAELVYQRSN</sequence>
<feature type="domain" description="Bacterial bifunctional deaminase-reductase C-terminal" evidence="1">
    <location>
        <begin position="8"/>
        <end position="166"/>
    </location>
</feature>
<dbReference type="EMBL" id="JBHSSO010000059">
    <property type="protein sequence ID" value="MFC6290003.1"/>
    <property type="molecule type" value="Genomic_DNA"/>
</dbReference>
<dbReference type="SUPFAM" id="SSF53597">
    <property type="entry name" value="Dihydrofolate reductase-like"/>
    <property type="match status" value="1"/>
</dbReference>
<evidence type="ECO:0000313" key="3">
    <source>
        <dbReference type="Proteomes" id="UP001596258"/>
    </source>
</evidence>
<dbReference type="PANTHER" id="PTHR38011:SF11">
    <property type="entry name" value="2,5-DIAMINO-6-RIBOSYLAMINO-4(3H)-PYRIMIDINONE 5'-PHOSPHATE REDUCTASE"/>
    <property type="match status" value="1"/>
</dbReference>
<comment type="caution">
    <text evidence="2">The sequence shown here is derived from an EMBL/GenBank/DDBJ whole genome shotgun (WGS) entry which is preliminary data.</text>
</comment>
<dbReference type="Gene3D" id="3.40.430.10">
    <property type="entry name" value="Dihydrofolate Reductase, subunit A"/>
    <property type="match status" value="1"/>
</dbReference>
<organism evidence="2 3">
    <name type="scientific">Levilactobacillus angrenensis</name>
    <dbReference type="NCBI Taxonomy" id="2486020"/>
    <lineage>
        <taxon>Bacteria</taxon>
        <taxon>Bacillati</taxon>
        <taxon>Bacillota</taxon>
        <taxon>Bacilli</taxon>
        <taxon>Lactobacillales</taxon>
        <taxon>Lactobacillaceae</taxon>
        <taxon>Levilactobacillus</taxon>
    </lineage>
</organism>
<evidence type="ECO:0000313" key="2">
    <source>
        <dbReference type="EMBL" id="MFC6290003.1"/>
    </source>
</evidence>
<keyword evidence="3" id="KW-1185">Reference proteome</keyword>
<dbReference type="RefSeq" id="WP_125577639.1">
    <property type="nucleotide sequence ID" value="NZ_JBHSSO010000059.1"/>
</dbReference>
<dbReference type="Proteomes" id="UP001596258">
    <property type="component" value="Unassembled WGS sequence"/>
</dbReference>
<dbReference type="PANTHER" id="PTHR38011">
    <property type="entry name" value="DIHYDROFOLATE REDUCTASE FAMILY PROTEIN (AFU_ORTHOLOGUE AFUA_8G06820)"/>
    <property type="match status" value="1"/>
</dbReference>
<name>A0ABW1UBE8_9LACO</name>